<keyword evidence="4 6" id="KW-0464">Manganese</keyword>
<keyword evidence="2 6" id="KW-0479">Metal-binding</keyword>
<dbReference type="InterPro" id="IPR017945">
    <property type="entry name" value="DHBP_synth_RibB-like_a/b_dom"/>
</dbReference>
<evidence type="ECO:0000313" key="8">
    <source>
        <dbReference type="Proteomes" id="UP000245657"/>
    </source>
</evidence>
<dbReference type="RefSeq" id="WP_109969923.1">
    <property type="nucleotide sequence ID" value="NZ_CP176093.1"/>
</dbReference>
<proteinExistence type="inferred from homology"/>
<dbReference type="AlphaFoldDB" id="A0A2V2N3W8"/>
<comment type="cofactor">
    <cofactor evidence="6">
        <name>Mg(2+)</name>
        <dbReference type="ChEBI" id="CHEBI:18420"/>
    </cofactor>
    <cofactor evidence="6">
        <name>Mn(2+)</name>
        <dbReference type="ChEBI" id="CHEBI:29035"/>
    </cofactor>
    <text evidence="6">Binds 2 divalent metal cations per subunit. Magnesium or manganese.</text>
</comment>
<comment type="catalytic activity">
    <reaction evidence="6">
        <text>D-ribulose 5-phosphate = (2S)-2-hydroxy-3-oxobutyl phosphate + formate + H(+)</text>
        <dbReference type="Rhea" id="RHEA:18457"/>
        <dbReference type="ChEBI" id="CHEBI:15378"/>
        <dbReference type="ChEBI" id="CHEBI:15740"/>
        <dbReference type="ChEBI" id="CHEBI:58121"/>
        <dbReference type="ChEBI" id="CHEBI:58830"/>
        <dbReference type="EC" id="4.1.99.12"/>
    </reaction>
</comment>
<evidence type="ECO:0000256" key="4">
    <source>
        <dbReference type="ARBA" id="ARBA00023211"/>
    </source>
</evidence>
<dbReference type="PANTHER" id="PTHR21327">
    <property type="entry name" value="GTP CYCLOHYDROLASE II-RELATED"/>
    <property type="match status" value="1"/>
</dbReference>
<evidence type="ECO:0000256" key="5">
    <source>
        <dbReference type="ARBA" id="ARBA00023239"/>
    </source>
</evidence>
<comment type="function">
    <text evidence="6">Catalyzes the conversion of D-ribulose 5-phosphate to formate and 3,4-dihydroxy-2-butanone 4-phosphate.</text>
</comment>
<name>A0A2V2N3W8_9EURY</name>
<dbReference type="SUPFAM" id="SSF55821">
    <property type="entry name" value="YrdC/RibB"/>
    <property type="match status" value="1"/>
</dbReference>
<dbReference type="GO" id="GO:0046872">
    <property type="term" value="F:metal ion binding"/>
    <property type="evidence" value="ECO:0007669"/>
    <property type="project" value="UniProtKB-KW"/>
</dbReference>
<dbReference type="EMBL" id="QGMY01000016">
    <property type="protein sequence ID" value="PWR70161.1"/>
    <property type="molecule type" value="Genomic_DNA"/>
</dbReference>
<gene>
    <name evidence="7" type="primary">ribB</name>
    <name evidence="7" type="ORF">DK846_15605</name>
</gene>
<dbReference type="GO" id="GO:0005829">
    <property type="term" value="C:cytosol"/>
    <property type="evidence" value="ECO:0007669"/>
    <property type="project" value="TreeGrafter"/>
</dbReference>
<evidence type="ECO:0000256" key="2">
    <source>
        <dbReference type="ARBA" id="ARBA00022723"/>
    </source>
</evidence>
<dbReference type="UniPathway" id="UPA00275">
    <property type="reaction ID" value="UER00399"/>
</dbReference>
<evidence type="ECO:0000256" key="1">
    <source>
        <dbReference type="ARBA" id="ARBA00022619"/>
    </source>
</evidence>
<organism evidence="7 8">
    <name type="scientific">Methanospirillum lacunae</name>
    <dbReference type="NCBI Taxonomy" id="668570"/>
    <lineage>
        <taxon>Archaea</taxon>
        <taxon>Methanobacteriati</taxon>
        <taxon>Methanobacteriota</taxon>
        <taxon>Stenosarchaea group</taxon>
        <taxon>Methanomicrobia</taxon>
        <taxon>Methanomicrobiales</taxon>
        <taxon>Methanospirillaceae</taxon>
        <taxon>Methanospirillum</taxon>
    </lineage>
</organism>
<comment type="similarity">
    <text evidence="6">Belongs to the DHBP synthase family.</text>
</comment>
<dbReference type="PANTHER" id="PTHR21327:SF46">
    <property type="entry name" value="3,4-DIHYDROXY-2-BUTANONE 4-PHOSPHATE SYNTHASE"/>
    <property type="match status" value="1"/>
</dbReference>
<dbReference type="EC" id="4.1.99.12" evidence="6"/>
<comment type="pathway">
    <text evidence="6">Cofactor biosynthesis; riboflavin biosynthesis; 2-hydroxy-3-oxobutyl phosphate from D-ribulose 5-phosphate: step 1/1.</text>
</comment>
<keyword evidence="3 6" id="KW-0460">Magnesium</keyword>
<dbReference type="GO" id="GO:0008686">
    <property type="term" value="F:3,4-dihydroxy-2-butanone-4-phosphate synthase activity"/>
    <property type="evidence" value="ECO:0007669"/>
    <property type="project" value="UniProtKB-EC"/>
</dbReference>
<comment type="subunit">
    <text evidence="6">Homodimer.</text>
</comment>
<keyword evidence="5 6" id="KW-0456">Lyase</keyword>
<sequence length="223" mass="25053">MIREALDALKKGEMVLLYDFDNRERETDLTMRSDRITHRDICRMRHDAGGLICTAIPFASAKKLGLPFARDVLRNCAMVEQLGDIPYDPSNNSSFSLWVNHRNTFTGITDKDRSLTVNALSKVVQNTLDGEPVVFKDQFRTPGHMPVLIAAEKLLDQRHGQTELSVAMAEMAGINPTISICEMLDDESGLALSKEEAIKYAKKHGLVFVEGSEVLEEWDNRQT</sequence>
<keyword evidence="8" id="KW-1185">Reference proteome</keyword>
<dbReference type="Gene3D" id="3.90.870.10">
    <property type="entry name" value="DHBP synthase"/>
    <property type="match status" value="1"/>
</dbReference>
<comment type="caution">
    <text evidence="7">The sequence shown here is derived from an EMBL/GenBank/DDBJ whole genome shotgun (WGS) entry which is preliminary data.</text>
</comment>
<reference evidence="7 8" key="1">
    <citation type="submission" date="2018-05" db="EMBL/GenBank/DDBJ databases">
        <title>Draft genome of Methanospirillum lacunae Ki8-1.</title>
        <authorList>
            <person name="Dueholm M.S."/>
            <person name="Nielsen P.H."/>
            <person name="Bakmann L.F."/>
            <person name="Otzen D.E."/>
        </authorList>
    </citation>
    <scope>NUCLEOTIDE SEQUENCE [LARGE SCALE GENOMIC DNA]</scope>
    <source>
        <strain evidence="7 8">Ki8-1</strain>
    </source>
</reference>
<dbReference type="GO" id="GO:0009231">
    <property type="term" value="P:riboflavin biosynthetic process"/>
    <property type="evidence" value="ECO:0007669"/>
    <property type="project" value="UniProtKB-UniPathway"/>
</dbReference>
<dbReference type="Proteomes" id="UP000245657">
    <property type="component" value="Unassembled WGS sequence"/>
</dbReference>
<dbReference type="Pfam" id="PF00926">
    <property type="entry name" value="DHBP_synthase"/>
    <property type="match status" value="1"/>
</dbReference>
<dbReference type="OrthoDB" id="25735at2157"/>
<evidence type="ECO:0000313" key="7">
    <source>
        <dbReference type="EMBL" id="PWR70161.1"/>
    </source>
</evidence>
<dbReference type="NCBIfam" id="TIGR00506">
    <property type="entry name" value="ribB"/>
    <property type="match status" value="1"/>
</dbReference>
<keyword evidence="1 6" id="KW-0686">Riboflavin biosynthesis</keyword>
<dbReference type="GeneID" id="97548305"/>
<dbReference type="InterPro" id="IPR000422">
    <property type="entry name" value="DHBP_synthase_RibB"/>
</dbReference>
<evidence type="ECO:0000256" key="3">
    <source>
        <dbReference type="ARBA" id="ARBA00022842"/>
    </source>
</evidence>
<protein>
    <recommendedName>
        <fullName evidence="6">3,4-dihydroxy-2-butanone 4-phosphate synthase</fullName>
        <shortName evidence="6">DHBP synthase</shortName>
        <ecNumber evidence="6">4.1.99.12</ecNumber>
    </recommendedName>
</protein>
<evidence type="ECO:0000256" key="6">
    <source>
        <dbReference type="RuleBase" id="RU003843"/>
    </source>
</evidence>
<accession>A0A2V2N3W8</accession>